<feature type="transmembrane region" description="Helical" evidence="6">
    <location>
        <begin position="257"/>
        <end position="281"/>
    </location>
</feature>
<evidence type="ECO:0000256" key="4">
    <source>
        <dbReference type="ARBA" id="ARBA00022989"/>
    </source>
</evidence>
<feature type="transmembrane region" description="Helical" evidence="6">
    <location>
        <begin position="223"/>
        <end position="245"/>
    </location>
</feature>
<dbReference type="AlphaFoldDB" id="A0A5B2X1L0"/>
<evidence type="ECO:0000313" key="7">
    <source>
        <dbReference type="EMBL" id="KAA2257093.1"/>
    </source>
</evidence>
<keyword evidence="5 6" id="KW-0472">Membrane</keyword>
<feature type="transmembrane region" description="Helical" evidence="6">
    <location>
        <begin position="40"/>
        <end position="58"/>
    </location>
</feature>
<comment type="subcellular location">
    <subcellularLocation>
        <location evidence="1">Cell membrane</location>
        <topology evidence="1">Multi-pass membrane protein</topology>
    </subcellularLocation>
</comment>
<feature type="transmembrane region" description="Helical" evidence="6">
    <location>
        <begin position="180"/>
        <end position="203"/>
    </location>
</feature>
<dbReference type="RefSeq" id="WP_149852326.1">
    <property type="nucleotide sequence ID" value="NZ_VUOB01000047.1"/>
</dbReference>
<keyword evidence="8" id="KW-1185">Reference proteome</keyword>
<keyword evidence="3 6" id="KW-0812">Transmembrane</keyword>
<evidence type="ECO:0000313" key="8">
    <source>
        <dbReference type="Proteomes" id="UP000323454"/>
    </source>
</evidence>
<reference evidence="7 8" key="1">
    <citation type="submission" date="2019-09" db="EMBL/GenBank/DDBJ databases">
        <title>Goodfellowia gen. nov., a new genus of the Pseudonocardineae related to Actinoalloteichus, containing Goodfellowia coeruleoviolacea gen. nov., comb. nov. gen. nov., comb. nov.</title>
        <authorList>
            <person name="Labeda D."/>
        </authorList>
    </citation>
    <scope>NUCLEOTIDE SEQUENCE [LARGE SCALE GENOMIC DNA]</scope>
    <source>
        <strain evidence="7 8">AN110305</strain>
    </source>
</reference>
<keyword evidence="2" id="KW-1003">Cell membrane</keyword>
<keyword evidence="4 6" id="KW-1133">Transmembrane helix</keyword>
<proteinExistence type="predicted"/>
<dbReference type="InterPro" id="IPR022791">
    <property type="entry name" value="L-PG_synthase/AglD"/>
</dbReference>
<gene>
    <name evidence="7" type="ORF">F0L68_25450</name>
</gene>
<accession>A0A5B2X1L0</accession>
<dbReference type="Pfam" id="PF03706">
    <property type="entry name" value="LPG_synthase_TM"/>
    <property type="match status" value="1"/>
</dbReference>
<evidence type="ECO:0000256" key="3">
    <source>
        <dbReference type="ARBA" id="ARBA00022692"/>
    </source>
</evidence>
<evidence type="ECO:0000256" key="1">
    <source>
        <dbReference type="ARBA" id="ARBA00004651"/>
    </source>
</evidence>
<dbReference type="Proteomes" id="UP000323454">
    <property type="component" value="Unassembled WGS sequence"/>
</dbReference>
<evidence type="ECO:0000256" key="6">
    <source>
        <dbReference type="SAM" id="Phobius"/>
    </source>
</evidence>
<dbReference type="EMBL" id="VUOB01000047">
    <property type="protein sequence ID" value="KAA2257093.1"/>
    <property type="molecule type" value="Genomic_DNA"/>
</dbReference>
<feature type="transmembrane region" description="Helical" evidence="6">
    <location>
        <begin position="119"/>
        <end position="137"/>
    </location>
</feature>
<organism evidence="7 8">
    <name type="scientific">Solihabitans fulvus</name>
    <dbReference type="NCBI Taxonomy" id="1892852"/>
    <lineage>
        <taxon>Bacteria</taxon>
        <taxon>Bacillati</taxon>
        <taxon>Actinomycetota</taxon>
        <taxon>Actinomycetes</taxon>
        <taxon>Pseudonocardiales</taxon>
        <taxon>Pseudonocardiaceae</taxon>
        <taxon>Solihabitans</taxon>
    </lineage>
</organism>
<name>A0A5B2X1L0_9PSEU</name>
<reference evidence="7 8" key="2">
    <citation type="submission" date="2019-09" db="EMBL/GenBank/DDBJ databases">
        <authorList>
            <person name="Jin C."/>
        </authorList>
    </citation>
    <scope>NUCLEOTIDE SEQUENCE [LARGE SCALE GENOMIC DNA]</scope>
    <source>
        <strain evidence="7 8">AN110305</strain>
    </source>
</reference>
<dbReference type="GO" id="GO:0005886">
    <property type="term" value="C:plasma membrane"/>
    <property type="evidence" value="ECO:0007669"/>
    <property type="project" value="UniProtKB-SubCell"/>
</dbReference>
<comment type="caution">
    <text evidence="7">The sequence shown here is derived from an EMBL/GenBank/DDBJ whole genome shotgun (WGS) entry which is preliminary data.</text>
</comment>
<feature type="transmembrane region" description="Helical" evidence="6">
    <location>
        <begin position="149"/>
        <end position="173"/>
    </location>
</feature>
<protein>
    <submittedName>
        <fullName evidence="7">Flippase-like domain-containing protein</fullName>
    </submittedName>
</protein>
<evidence type="ECO:0000256" key="5">
    <source>
        <dbReference type="ARBA" id="ARBA00023136"/>
    </source>
</evidence>
<dbReference type="OrthoDB" id="6057470at2"/>
<sequence length="344" mass="36088">MTVEHDLNAGGQAEDMSVTDDAAAATAKPARTRRATLIAWARRILLLVVLAGATYQVVRQWNDISATLLKLSWQSVTLSMLAVLVGVWLGPVVWKIVLSDLGAPVSVVDSSKFYLVGQLGKYIPGSVWAVLLSMELAKEAGVSRARTFTAGLIATGIGVVASMITALLALPVILTGNRELLWLFALLPVGLVFLHPKPLTWLVSRVLRLIGKQPLPHPLNGIAIFKATAVAALVYVVFGVHLWLLAHSAGSPGLGSLLLCVGTMGVAMTAGLFAFFLPSGLGAREAVVAAALTTVMPLGQATALVVVSRLMFTVADLSSAGAAWLIAQLHRKRVDGVAVAADPS</sequence>
<feature type="transmembrane region" description="Helical" evidence="6">
    <location>
        <begin position="78"/>
        <end position="98"/>
    </location>
</feature>
<evidence type="ECO:0000256" key="2">
    <source>
        <dbReference type="ARBA" id="ARBA00022475"/>
    </source>
</evidence>